<evidence type="ECO:0000313" key="8">
    <source>
        <dbReference type="Proteomes" id="UP000646911"/>
    </source>
</evidence>
<dbReference type="Pfam" id="PF04545">
    <property type="entry name" value="Sigma70_r4"/>
    <property type="match status" value="1"/>
</dbReference>
<evidence type="ECO:0000259" key="5">
    <source>
        <dbReference type="Pfam" id="PF04542"/>
    </source>
</evidence>
<dbReference type="InterPro" id="IPR013324">
    <property type="entry name" value="RNA_pol_sigma_r3/r4-like"/>
</dbReference>
<accession>A0ABR6ZHE9</accession>
<dbReference type="Gene3D" id="1.10.1740.10">
    <property type="match status" value="1"/>
</dbReference>
<keyword evidence="3" id="KW-0238">DNA-binding</keyword>
<organism evidence="7 8">
    <name type="scientific">Undibacterium umbellatum</name>
    <dbReference type="NCBI Taxonomy" id="2762300"/>
    <lineage>
        <taxon>Bacteria</taxon>
        <taxon>Pseudomonadati</taxon>
        <taxon>Pseudomonadota</taxon>
        <taxon>Betaproteobacteria</taxon>
        <taxon>Burkholderiales</taxon>
        <taxon>Oxalobacteraceae</taxon>
        <taxon>Undibacterium</taxon>
    </lineage>
</organism>
<dbReference type="InterPro" id="IPR007627">
    <property type="entry name" value="RNA_pol_sigma70_r2"/>
</dbReference>
<comment type="caution">
    <text evidence="7">The sequence shown here is derived from an EMBL/GenBank/DDBJ whole genome shotgun (WGS) entry which is preliminary data.</text>
</comment>
<protein>
    <submittedName>
        <fullName evidence="7">Sigma-70 family RNA polymerase sigma factor</fullName>
    </submittedName>
</protein>
<dbReference type="SUPFAM" id="SSF88659">
    <property type="entry name" value="Sigma3 and sigma4 domains of RNA polymerase sigma factors"/>
    <property type="match status" value="1"/>
</dbReference>
<dbReference type="PANTHER" id="PTHR30385">
    <property type="entry name" value="SIGMA FACTOR F FLAGELLAR"/>
    <property type="match status" value="1"/>
</dbReference>
<dbReference type="Gene3D" id="1.20.140.160">
    <property type="match status" value="1"/>
</dbReference>
<evidence type="ECO:0000256" key="3">
    <source>
        <dbReference type="ARBA" id="ARBA00023125"/>
    </source>
</evidence>
<dbReference type="InterPro" id="IPR000943">
    <property type="entry name" value="RNA_pol_sigma70"/>
</dbReference>
<feature type="domain" description="RNA polymerase sigma-70 region 4" evidence="6">
    <location>
        <begin position="202"/>
        <end position="248"/>
    </location>
</feature>
<dbReference type="PANTHER" id="PTHR30385:SF8">
    <property type="entry name" value="RNA POLYMERASE SIGMA-E FACTOR"/>
    <property type="match status" value="1"/>
</dbReference>
<keyword evidence="4" id="KW-0804">Transcription</keyword>
<evidence type="ECO:0000256" key="4">
    <source>
        <dbReference type="ARBA" id="ARBA00023163"/>
    </source>
</evidence>
<sequence length="261" mass="29572">MAGNATLDVQAQRAGSEDSEAALWAQWKTSADFAAREQLIDIYMPYAKTVAASMYVKRYGNHVEFVEYHQIALVGMLDAMDRFNPETSTKFTSFAGPRMRGAILNSMEVHSEKHQQISVRKRLNAQRMEASKEIALQDESGTQDDGAQIFRRLAEVGLGLALSWLLDDSGMVNNENPTFVVQPVYEGLELKQLQGQIRALVEQLTRQEQKVVRYHYLQHTPFEEIAEIMNLSRGRISQIHLSALKNLRRLLAVQRDCDLAC</sequence>
<evidence type="ECO:0000259" key="6">
    <source>
        <dbReference type="Pfam" id="PF04545"/>
    </source>
</evidence>
<name>A0ABR6ZHE9_9BURK</name>
<dbReference type="InterPro" id="IPR014284">
    <property type="entry name" value="RNA_pol_sigma-70_dom"/>
</dbReference>
<evidence type="ECO:0000313" key="7">
    <source>
        <dbReference type="EMBL" id="MBC3911114.1"/>
    </source>
</evidence>
<dbReference type="PRINTS" id="PR00046">
    <property type="entry name" value="SIGMA70FCT"/>
</dbReference>
<dbReference type="Pfam" id="PF04542">
    <property type="entry name" value="Sigma70_r2"/>
    <property type="match status" value="1"/>
</dbReference>
<gene>
    <name evidence="7" type="ORF">H8L47_26425</name>
</gene>
<reference evidence="7 8" key="1">
    <citation type="submission" date="2020-08" db="EMBL/GenBank/DDBJ databases">
        <title>Novel species isolated from subtropical streams in China.</title>
        <authorList>
            <person name="Lu H."/>
        </authorList>
    </citation>
    <scope>NUCLEOTIDE SEQUENCE [LARGE SCALE GENOMIC DNA]</scope>
    <source>
        <strain evidence="7 8">NL8W</strain>
    </source>
</reference>
<dbReference type="Proteomes" id="UP000646911">
    <property type="component" value="Unassembled WGS sequence"/>
</dbReference>
<evidence type="ECO:0000256" key="2">
    <source>
        <dbReference type="ARBA" id="ARBA00023082"/>
    </source>
</evidence>
<keyword evidence="2" id="KW-0731">Sigma factor</keyword>
<feature type="domain" description="RNA polymerase sigma-70 region 2" evidence="5">
    <location>
        <begin position="41"/>
        <end position="106"/>
    </location>
</feature>
<dbReference type="NCBIfam" id="TIGR02937">
    <property type="entry name" value="sigma70-ECF"/>
    <property type="match status" value="1"/>
</dbReference>
<dbReference type="RefSeq" id="WP_186956826.1">
    <property type="nucleotide sequence ID" value="NZ_JACOFX010000024.1"/>
</dbReference>
<dbReference type="EMBL" id="JACOFX010000024">
    <property type="protein sequence ID" value="MBC3911114.1"/>
    <property type="molecule type" value="Genomic_DNA"/>
</dbReference>
<dbReference type="CDD" id="cd06171">
    <property type="entry name" value="Sigma70_r4"/>
    <property type="match status" value="1"/>
</dbReference>
<dbReference type="InterPro" id="IPR007630">
    <property type="entry name" value="RNA_pol_sigma70_r4"/>
</dbReference>
<dbReference type="InterPro" id="IPR013325">
    <property type="entry name" value="RNA_pol_sigma_r2"/>
</dbReference>
<keyword evidence="8" id="KW-1185">Reference proteome</keyword>
<proteinExistence type="predicted"/>
<dbReference type="SUPFAM" id="SSF88946">
    <property type="entry name" value="Sigma2 domain of RNA polymerase sigma factors"/>
    <property type="match status" value="1"/>
</dbReference>
<evidence type="ECO:0000256" key="1">
    <source>
        <dbReference type="ARBA" id="ARBA00023015"/>
    </source>
</evidence>
<keyword evidence="1" id="KW-0805">Transcription regulation</keyword>